<gene>
    <name evidence="3" type="ORF">BBI17_000655</name>
    <name evidence="4" type="ORF">BBO99_00000781</name>
    <name evidence="2" type="ORF">JM16_001531</name>
    <name evidence="1" type="ORF">JM18_008241</name>
</gene>
<evidence type="ECO:0000313" key="5">
    <source>
        <dbReference type="Proteomes" id="UP000285624"/>
    </source>
</evidence>
<evidence type="ECO:0000313" key="4">
    <source>
        <dbReference type="EMBL" id="RLN85104.1"/>
    </source>
</evidence>
<protein>
    <submittedName>
        <fullName evidence="4">Uncharacterized protein</fullName>
    </submittedName>
</protein>
<comment type="caution">
    <text evidence="4">The sequence shown here is derived from an EMBL/GenBank/DDBJ whole genome shotgun (WGS) entry which is preliminary data.</text>
</comment>
<evidence type="ECO:0000313" key="2">
    <source>
        <dbReference type="EMBL" id="KAG2527699.1"/>
    </source>
</evidence>
<dbReference type="AlphaFoldDB" id="A0A3R7H2R7"/>
<dbReference type="Proteomes" id="UP000285624">
    <property type="component" value="Unassembled WGS sequence"/>
</dbReference>
<dbReference type="Proteomes" id="UP000285883">
    <property type="component" value="Unassembled WGS sequence"/>
</dbReference>
<dbReference type="EMBL" id="JPWU03000450">
    <property type="protein sequence ID" value="KAG2515072.1"/>
    <property type="molecule type" value="Genomic_DNA"/>
</dbReference>
<dbReference type="EMBL" id="JPWV03000052">
    <property type="protein sequence ID" value="KAG2527699.1"/>
    <property type="molecule type" value="Genomic_DNA"/>
</dbReference>
<name>A0A3R7H2R7_9STRA</name>
<evidence type="ECO:0000313" key="3">
    <source>
        <dbReference type="EMBL" id="RLN46761.1"/>
    </source>
</evidence>
<dbReference type="Proteomes" id="UP000785171">
    <property type="component" value="Unassembled WGS sequence"/>
</dbReference>
<reference evidence="1" key="1">
    <citation type="journal article" date="2015" name="Genom Data">
        <title>Genome sequences of six Phytophthora species associated with forests in New Zealand.</title>
        <authorList>
            <person name="Studholme D.J."/>
            <person name="McDougal R.L."/>
            <person name="Sambles C."/>
            <person name="Hansen E."/>
            <person name="Hardy G."/>
            <person name="Grant M."/>
            <person name="Ganley R.J."/>
            <person name="Williams N.M."/>
        </authorList>
    </citation>
    <scope>NUCLEOTIDE SEQUENCE</scope>
    <source>
        <strain evidence="2">NZFS 2646</strain>
        <strain evidence="1">NZFS 3630</strain>
    </source>
</reference>
<evidence type="ECO:0000313" key="6">
    <source>
        <dbReference type="Proteomes" id="UP000285883"/>
    </source>
</evidence>
<reference evidence="1" key="3">
    <citation type="submission" date="2020-06" db="EMBL/GenBank/DDBJ databases">
        <authorList>
            <person name="Studholme D.J."/>
        </authorList>
    </citation>
    <scope>NUCLEOTIDE SEQUENCE</scope>
    <source>
        <strain evidence="2">NZFS 2646</strain>
        <strain evidence="1">NZFS 3630</strain>
    </source>
</reference>
<evidence type="ECO:0000313" key="1">
    <source>
        <dbReference type="EMBL" id="KAG2515072.1"/>
    </source>
</evidence>
<proteinExistence type="predicted"/>
<accession>A0A3R7H2R7</accession>
<reference evidence="5 6" key="2">
    <citation type="submission" date="2018-07" db="EMBL/GenBank/DDBJ databases">
        <title>Genome sequencing of oomycete isolates from Chile give support for New Zealand origin for Phytophthora kernoviae and make available the first Nothophytophthora sp. genome.</title>
        <authorList>
            <person name="Studholme D.J."/>
            <person name="Sanfuentes E."/>
            <person name="Panda P."/>
            <person name="Hill R."/>
            <person name="Sambles C."/>
            <person name="Grant M."/>
            <person name="Williams N.M."/>
            <person name="Mcdougal R.L."/>
        </authorList>
    </citation>
    <scope>NUCLEOTIDE SEQUENCE [LARGE SCALE GENOMIC DNA]</scope>
    <source>
        <strain evidence="3">Chile2</strain>
        <strain evidence="4">Chile4</strain>
    </source>
</reference>
<dbReference type="Proteomes" id="UP000792063">
    <property type="component" value="Unassembled WGS sequence"/>
</dbReference>
<keyword evidence="5" id="KW-1185">Reference proteome</keyword>
<dbReference type="EMBL" id="MAYM02000016">
    <property type="protein sequence ID" value="RLN46761.1"/>
    <property type="molecule type" value="Genomic_DNA"/>
</dbReference>
<organism evidence="4 5">
    <name type="scientific">Phytophthora kernoviae</name>
    <dbReference type="NCBI Taxonomy" id="325452"/>
    <lineage>
        <taxon>Eukaryota</taxon>
        <taxon>Sar</taxon>
        <taxon>Stramenopiles</taxon>
        <taxon>Oomycota</taxon>
        <taxon>Peronosporomycetes</taxon>
        <taxon>Peronosporales</taxon>
        <taxon>Peronosporaceae</taxon>
        <taxon>Phytophthora</taxon>
    </lineage>
</organism>
<sequence length="66" mass="7334">MKDKQRAESLKKCDEKIAQASNHLEELLQSAEDDVLGARFGAAQVRHAGPSPKKIISPNLVPFFHH</sequence>
<dbReference type="EMBL" id="MBDN02000011">
    <property type="protein sequence ID" value="RLN85104.1"/>
    <property type="molecule type" value="Genomic_DNA"/>
</dbReference>